<dbReference type="InterPro" id="IPR007392">
    <property type="entry name" value="GD_AH_second"/>
</dbReference>
<dbReference type="GO" id="GO:0016787">
    <property type="term" value="F:hydrolase activity"/>
    <property type="evidence" value="ECO:0007669"/>
    <property type="project" value="UniProtKB-KW"/>
</dbReference>
<sequence length="388" mass="40494">MIDHFMGYVRPNGAVGIRNHVLVIPTSVNANHVAMRIQKLVSGTVALTHEHGGIQDAVDAVRTFRILAGVGSNPNVGAVLVVGVREEDTIPAAALSSAIASTGKPIRTIVMETCGGTIRAIEQGIQLAQELVRMIKDETRQAVGVEKLIIGSKCGGSDTTSGLACNPALGEAMDLMVQAGGSVVFSETTEIIGAEHILVQRARSEAVADKLLFCVNRFEQAVAHAGADMRGGNPSPGNIAGGLTTIEEKSLGCISKAGTATLEGVVEYGEPITGKGLFFMDSPGNDIECVSGMLALGAQLVCFTTGRGTPTGSPVAPVVKLCANPRTSQRMRDNIDIDLGDVLLGKTSIEQAGQSIYEYIISVASGDKVKAEILGHREFSINRVAVSH</sequence>
<evidence type="ECO:0000313" key="5">
    <source>
        <dbReference type="EMBL" id="MFD1673718.1"/>
    </source>
</evidence>
<dbReference type="Pfam" id="PF04295">
    <property type="entry name" value="GD_AH_second"/>
    <property type="match status" value="1"/>
</dbReference>
<evidence type="ECO:0000256" key="2">
    <source>
        <dbReference type="ARBA" id="ARBA00023239"/>
    </source>
</evidence>
<evidence type="ECO:0000256" key="1">
    <source>
        <dbReference type="ARBA" id="ARBA00010986"/>
    </source>
</evidence>
<dbReference type="EMBL" id="JBHUCX010000013">
    <property type="protein sequence ID" value="MFD1673718.1"/>
    <property type="molecule type" value="Genomic_DNA"/>
</dbReference>
<accession>A0ABW4JEF9</accession>
<dbReference type="PANTHER" id="PTHR30536">
    <property type="entry name" value="ALTRONATE/GALACTARATE DEHYDRATASE"/>
    <property type="match status" value="1"/>
</dbReference>
<feature type="domain" description="D-galactarate/Altronate dehydratase second" evidence="3">
    <location>
        <begin position="7"/>
        <end position="134"/>
    </location>
</feature>
<dbReference type="Proteomes" id="UP001597079">
    <property type="component" value="Unassembled WGS sequence"/>
</dbReference>
<protein>
    <submittedName>
        <fullName evidence="5">UxaA family hydrolase</fullName>
    </submittedName>
</protein>
<dbReference type="PANTHER" id="PTHR30536:SF5">
    <property type="entry name" value="ALTRONATE DEHYDRATASE"/>
    <property type="match status" value="1"/>
</dbReference>
<keyword evidence="6" id="KW-1185">Reference proteome</keyword>
<keyword evidence="2" id="KW-0456">Lyase</keyword>
<dbReference type="RefSeq" id="WP_377941208.1">
    <property type="nucleotide sequence ID" value="NZ_JBHUCX010000013.1"/>
</dbReference>
<dbReference type="InterPro" id="IPR048332">
    <property type="entry name" value="GD_AH_C"/>
</dbReference>
<gene>
    <name evidence="5" type="ORF">ACFSB2_03215</name>
</gene>
<organism evidence="5 6">
    <name type="scientific">Alicyclobacillus fodiniaquatilis</name>
    <dbReference type="NCBI Taxonomy" id="1661150"/>
    <lineage>
        <taxon>Bacteria</taxon>
        <taxon>Bacillati</taxon>
        <taxon>Bacillota</taxon>
        <taxon>Bacilli</taxon>
        <taxon>Bacillales</taxon>
        <taxon>Alicyclobacillaceae</taxon>
        <taxon>Alicyclobacillus</taxon>
    </lineage>
</organism>
<dbReference type="InterPro" id="IPR052172">
    <property type="entry name" value="UxaA_altronate/galactarate_dh"/>
</dbReference>
<proteinExistence type="inferred from homology"/>
<evidence type="ECO:0000259" key="3">
    <source>
        <dbReference type="Pfam" id="PF04295"/>
    </source>
</evidence>
<name>A0ABW4JEF9_9BACL</name>
<feature type="domain" description="D-galactarate/Altronate dehydratase C-terminal" evidence="4">
    <location>
        <begin position="146"/>
        <end position="385"/>
    </location>
</feature>
<comment type="caution">
    <text evidence="5">The sequence shown here is derived from an EMBL/GenBank/DDBJ whole genome shotgun (WGS) entry which is preliminary data.</text>
</comment>
<keyword evidence="5" id="KW-0378">Hydrolase</keyword>
<evidence type="ECO:0000313" key="6">
    <source>
        <dbReference type="Proteomes" id="UP001597079"/>
    </source>
</evidence>
<comment type="similarity">
    <text evidence="1">Belongs to the UxaA family.</text>
</comment>
<evidence type="ECO:0000259" key="4">
    <source>
        <dbReference type="Pfam" id="PF20629"/>
    </source>
</evidence>
<dbReference type="Pfam" id="PF20629">
    <property type="entry name" value="GD_AH_C"/>
    <property type="match status" value="1"/>
</dbReference>
<reference evidence="6" key="1">
    <citation type="journal article" date="2019" name="Int. J. Syst. Evol. Microbiol.">
        <title>The Global Catalogue of Microorganisms (GCM) 10K type strain sequencing project: providing services to taxonomists for standard genome sequencing and annotation.</title>
        <authorList>
            <consortium name="The Broad Institute Genomics Platform"/>
            <consortium name="The Broad Institute Genome Sequencing Center for Infectious Disease"/>
            <person name="Wu L."/>
            <person name="Ma J."/>
        </authorList>
    </citation>
    <scope>NUCLEOTIDE SEQUENCE [LARGE SCALE GENOMIC DNA]</scope>
    <source>
        <strain evidence="6">CGMCC 1.12286</strain>
    </source>
</reference>